<dbReference type="RefSeq" id="WP_104232113.1">
    <property type="nucleotide sequence ID" value="NZ_PSNW01000015.1"/>
</dbReference>
<evidence type="ECO:0000256" key="1">
    <source>
        <dbReference type="ARBA" id="ARBA00004141"/>
    </source>
</evidence>
<reference evidence="13 14" key="1">
    <citation type="submission" date="2018-02" db="EMBL/GenBank/DDBJ databases">
        <title>Genome sequencing of Solimonas sp. HR-BB.</title>
        <authorList>
            <person name="Lee Y."/>
            <person name="Jeon C.O."/>
        </authorList>
    </citation>
    <scope>NUCLEOTIDE SEQUENCE [LARGE SCALE GENOMIC DNA]</scope>
    <source>
        <strain evidence="13 14">HR-BB</strain>
    </source>
</reference>
<evidence type="ECO:0000256" key="9">
    <source>
        <dbReference type="ARBA" id="ARBA00023136"/>
    </source>
</evidence>
<dbReference type="PANTHER" id="PTHR35457:SF1">
    <property type="entry name" value="HEME A SYNTHASE"/>
    <property type="match status" value="1"/>
</dbReference>
<gene>
    <name evidence="13" type="ORF">C3942_19850</name>
</gene>
<evidence type="ECO:0000256" key="4">
    <source>
        <dbReference type="ARBA" id="ARBA00022723"/>
    </source>
</evidence>
<dbReference type="GO" id="GO:0016020">
    <property type="term" value="C:membrane"/>
    <property type="evidence" value="ECO:0007669"/>
    <property type="project" value="UniProtKB-SubCell"/>
</dbReference>
<evidence type="ECO:0000313" key="13">
    <source>
        <dbReference type="EMBL" id="PPE72153.1"/>
    </source>
</evidence>
<keyword evidence="3 12" id="KW-0812">Transmembrane</keyword>
<protein>
    <submittedName>
        <fullName evidence="13">Cytochrome B</fullName>
    </submittedName>
</protein>
<evidence type="ECO:0000256" key="8">
    <source>
        <dbReference type="ARBA" id="ARBA00023133"/>
    </source>
</evidence>
<dbReference type="EMBL" id="PSNW01000015">
    <property type="protein sequence ID" value="PPE72153.1"/>
    <property type="molecule type" value="Genomic_DNA"/>
</dbReference>
<feature type="transmembrane region" description="Helical" evidence="12">
    <location>
        <begin position="75"/>
        <end position="93"/>
    </location>
</feature>
<keyword evidence="10" id="KW-1015">Disulfide bond</keyword>
<comment type="caution">
    <text evidence="13">The sequence shown here is derived from an EMBL/GenBank/DDBJ whole genome shotgun (WGS) entry which is preliminary data.</text>
</comment>
<feature type="transmembrane region" description="Helical" evidence="12">
    <location>
        <begin position="302"/>
        <end position="324"/>
    </location>
</feature>
<evidence type="ECO:0000256" key="3">
    <source>
        <dbReference type="ARBA" id="ARBA00022692"/>
    </source>
</evidence>
<dbReference type="Pfam" id="PF02628">
    <property type="entry name" value="COX15-CtaA"/>
    <property type="match status" value="1"/>
</dbReference>
<evidence type="ECO:0000256" key="11">
    <source>
        <dbReference type="ARBA" id="ARBA00023444"/>
    </source>
</evidence>
<feature type="transmembrane region" description="Helical" evidence="12">
    <location>
        <begin position="132"/>
        <end position="153"/>
    </location>
</feature>
<evidence type="ECO:0000256" key="12">
    <source>
        <dbReference type="SAM" id="Phobius"/>
    </source>
</evidence>
<dbReference type="AlphaFoldDB" id="A0A2S5TAX8"/>
<dbReference type="GO" id="GO:0046872">
    <property type="term" value="F:metal ion binding"/>
    <property type="evidence" value="ECO:0007669"/>
    <property type="project" value="UniProtKB-KW"/>
</dbReference>
<accession>A0A2S5TAX8</accession>
<dbReference type="InterPro" id="IPR050450">
    <property type="entry name" value="COX15/CtaA_HemeA_synthase"/>
</dbReference>
<keyword evidence="6" id="KW-0560">Oxidoreductase</keyword>
<evidence type="ECO:0000256" key="10">
    <source>
        <dbReference type="ARBA" id="ARBA00023157"/>
    </source>
</evidence>
<comment type="pathway">
    <text evidence="11">Porphyrin-containing compound metabolism.</text>
</comment>
<keyword evidence="9 12" id="KW-0472">Membrane</keyword>
<proteinExistence type="predicted"/>
<dbReference type="InterPro" id="IPR003780">
    <property type="entry name" value="COX15/CtaA_fam"/>
</dbReference>
<keyword evidence="4" id="KW-0479">Metal-binding</keyword>
<dbReference type="PANTHER" id="PTHR35457">
    <property type="entry name" value="HEME A SYNTHASE"/>
    <property type="match status" value="1"/>
</dbReference>
<dbReference type="Proteomes" id="UP000238220">
    <property type="component" value="Unassembled WGS sequence"/>
</dbReference>
<dbReference type="GO" id="GO:0006784">
    <property type="term" value="P:heme A biosynthetic process"/>
    <property type="evidence" value="ECO:0007669"/>
    <property type="project" value="InterPro"/>
</dbReference>
<name>A0A2S5TAX8_9GAMM</name>
<sequence length="360" mass="39468">MSWFRRINFLALCLCFGVVVLGAFVRLSDAGLGCPDWPGCYGHLGVPQEAHEIARAEQNFPQRPVEAHKAWKEMIHRYFASTLGLLILALAFMSLKLREQGVPRVLPWALVALVIFQGMLGMWTVTELLKPLIVTGHLIGGMTTLSLLAWLWLASGRPAKAAADAEPARHRSERQLAIELQRAPAQEGPSPLPLPPAKLRRYALAALLLVCLQIFLGGWTSTNYSALACPDLPTCHGKWLPELDVKTAFTLWHGLGIDYEHGILDARARVTIHFFHRVGAVAVTVALLLLGLFLWRRGEFPIWRGFGAAVIAALALQLSIGLSIVKLQLPLGLATAHNAGAAILLLTLVSLNFFAWKASR</sequence>
<evidence type="ECO:0000256" key="5">
    <source>
        <dbReference type="ARBA" id="ARBA00022989"/>
    </source>
</evidence>
<feature type="transmembrane region" description="Helical" evidence="12">
    <location>
        <begin position="105"/>
        <end position="126"/>
    </location>
</feature>
<keyword evidence="7" id="KW-0408">Iron</keyword>
<evidence type="ECO:0000256" key="7">
    <source>
        <dbReference type="ARBA" id="ARBA00023004"/>
    </source>
</evidence>
<dbReference type="OrthoDB" id="1447144at2"/>
<evidence type="ECO:0000256" key="6">
    <source>
        <dbReference type="ARBA" id="ARBA00023002"/>
    </source>
</evidence>
<feature type="transmembrane region" description="Helical" evidence="12">
    <location>
        <begin position="274"/>
        <end position="295"/>
    </location>
</feature>
<keyword evidence="8" id="KW-0350">Heme biosynthesis</keyword>
<keyword evidence="2" id="KW-1003">Cell membrane</keyword>
<keyword evidence="5 12" id="KW-1133">Transmembrane helix</keyword>
<dbReference type="GO" id="GO:0016491">
    <property type="term" value="F:oxidoreductase activity"/>
    <property type="evidence" value="ECO:0007669"/>
    <property type="project" value="UniProtKB-KW"/>
</dbReference>
<evidence type="ECO:0000256" key="2">
    <source>
        <dbReference type="ARBA" id="ARBA00022475"/>
    </source>
</evidence>
<comment type="subcellular location">
    <subcellularLocation>
        <location evidence="1">Membrane</location>
        <topology evidence="1">Multi-pass membrane protein</topology>
    </subcellularLocation>
</comment>
<keyword evidence="14" id="KW-1185">Reference proteome</keyword>
<organism evidence="13 14">
    <name type="scientific">Solimonas fluminis</name>
    <dbReference type="NCBI Taxonomy" id="2086571"/>
    <lineage>
        <taxon>Bacteria</taxon>
        <taxon>Pseudomonadati</taxon>
        <taxon>Pseudomonadota</taxon>
        <taxon>Gammaproteobacteria</taxon>
        <taxon>Nevskiales</taxon>
        <taxon>Nevskiaceae</taxon>
        <taxon>Solimonas</taxon>
    </lineage>
</organism>
<feature type="transmembrane region" description="Helical" evidence="12">
    <location>
        <begin position="202"/>
        <end position="220"/>
    </location>
</feature>
<feature type="transmembrane region" description="Helical" evidence="12">
    <location>
        <begin position="336"/>
        <end position="356"/>
    </location>
</feature>
<evidence type="ECO:0000313" key="14">
    <source>
        <dbReference type="Proteomes" id="UP000238220"/>
    </source>
</evidence>